<organism evidence="2 3">
    <name type="scientific">Phytophthora fragariaefolia</name>
    <dbReference type="NCBI Taxonomy" id="1490495"/>
    <lineage>
        <taxon>Eukaryota</taxon>
        <taxon>Sar</taxon>
        <taxon>Stramenopiles</taxon>
        <taxon>Oomycota</taxon>
        <taxon>Peronosporomycetes</taxon>
        <taxon>Peronosporales</taxon>
        <taxon>Peronosporaceae</taxon>
        <taxon>Phytophthora</taxon>
    </lineage>
</organism>
<accession>A0A9W6XPN2</accession>
<gene>
    <name evidence="2" type="ORF">Pfra01_001409700</name>
</gene>
<feature type="compositionally biased region" description="Polar residues" evidence="1">
    <location>
        <begin position="65"/>
        <end position="87"/>
    </location>
</feature>
<keyword evidence="3" id="KW-1185">Reference proteome</keyword>
<dbReference type="AlphaFoldDB" id="A0A9W6XPN2"/>
<evidence type="ECO:0000313" key="3">
    <source>
        <dbReference type="Proteomes" id="UP001165121"/>
    </source>
</evidence>
<feature type="region of interest" description="Disordered" evidence="1">
    <location>
        <begin position="60"/>
        <end position="134"/>
    </location>
</feature>
<name>A0A9W6XPN2_9STRA</name>
<protein>
    <submittedName>
        <fullName evidence="2">Unnamed protein product</fullName>
    </submittedName>
</protein>
<reference evidence="2" key="1">
    <citation type="submission" date="2023-04" db="EMBL/GenBank/DDBJ databases">
        <title>Phytophthora fragariaefolia NBRC 109709.</title>
        <authorList>
            <person name="Ichikawa N."/>
            <person name="Sato H."/>
            <person name="Tonouchi N."/>
        </authorList>
    </citation>
    <scope>NUCLEOTIDE SEQUENCE</scope>
    <source>
        <strain evidence="2">NBRC 109709</strain>
    </source>
</reference>
<evidence type="ECO:0000313" key="2">
    <source>
        <dbReference type="EMBL" id="GMF42691.1"/>
    </source>
</evidence>
<evidence type="ECO:0000256" key="1">
    <source>
        <dbReference type="SAM" id="MobiDB-lite"/>
    </source>
</evidence>
<proteinExistence type="predicted"/>
<sequence>MHPTIDPHGRDRDIRAQDRDSIFQDRENVVVDCHILQAHYANTYVRFWAAVTAMVRNVDLPGPSTFATYSQSTSVTTGLNRPRSTAQRPVPSPSEASESDPQGADTEIAMDTGDRGDTPPSEASESVNHDEDDEAVLLVHLAV</sequence>
<dbReference type="EMBL" id="BSXT01001464">
    <property type="protein sequence ID" value="GMF42691.1"/>
    <property type="molecule type" value="Genomic_DNA"/>
</dbReference>
<comment type="caution">
    <text evidence="2">The sequence shown here is derived from an EMBL/GenBank/DDBJ whole genome shotgun (WGS) entry which is preliminary data.</text>
</comment>
<dbReference type="Proteomes" id="UP001165121">
    <property type="component" value="Unassembled WGS sequence"/>
</dbReference>